<evidence type="ECO:0000256" key="6">
    <source>
        <dbReference type="ARBA" id="ARBA00022918"/>
    </source>
</evidence>
<evidence type="ECO:0000313" key="10">
    <source>
        <dbReference type="Proteomes" id="UP000424527"/>
    </source>
</evidence>
<dbReference type="PROSITE" id="PS50879">
    <property type="entry name" value="RNASE_H_1"/>
    <property type="match status" value="1"/>
</dbReference>
<dbReference type="Pfam" id="PF18697">
    <property type="entry name" value="MLVIN_C"/>
    <property type="match status" value="1"/>
</dbReference>
<name>A0A6G0HKD5_LARCR</name>
<keyword evidence="3" id="KW-0540">Nuclease</keyword>
<dbReference type="Gene3D" id="1.10.340.70">
    <property type="match status" value="1"/>
</dbReference>
<evidence type="ECO:0000259" key="8">
    <source>
        <dbReference type="PROSITE" id="PS50994"/>
    </source>
</evidence>
<dbReference type="SUPFAM" id="SSF53098">
    <property type="entry name" value="Ribonuclease H-like"/>
    <property type="match status" value="2"/>
</dbReference>
<dbReference type="Pfam" id="PF00665">
    <property type="entry name" value="rve"/>
    <property type="match status" value="1"/>
</dbReference>
<evidence type="ECO:0000256" key="1">
    <source>
        <dbReference type="ARBA" id="ARBA00022679"/>
    </source>
</evidence>
<dbReference type="EMBL" id="REGW02000023">
    <property type="protein sequence ID" value="KAE8279517.1"/>
    <property type="molecule type" value="Genomic_DNA"/>
</dbReference>
<evidence type="ECO:0000256" key="2">
    <source>
        <dbReference type="ARBA" id="ARBA00022695"/>
    </source>
</evidence>
<accession>A0A6G0HKD5</accession>
<dbReference type="GO" id="GO:0003964">
    <property type="term" value="F:RNA-directed DNA polymerase activity"/>
    <property type="evidence" value="ECO:0007669"/>
    <property type="project" value="UniProtKB-KW"/>
</dbReference>
<dbReference type="InterPro" id="IPR001584">
    <property type="entry name" value="Integrase_cat-core"/>
</dbReference>
<gene>
    <name evidence="9" type="ORF">D5F01_LYC23106</name>
</gene>
<evidence type="ECO:0000256" key="5">
    <source>
        <dbReference type="ARBA" id="ARBA00022801"/>
    </source>
</evidence>
<keyword evidence="4" id="KW-0255">Endonuclease</keyword>
<dbReference type="PANTHER" id="PTHR41694">
    <property type="entry name" value="ENDOGENOUS RETROVIRUS GROUP K MEMBER POL PROTEIN"/>
    <property type="match status" value="1"/>
</dbReference>
<evidence type="ECO:0000313" key="9">
    <source>
        <dbReference type="EMBL" id="KAE8279517.1"/>
    </source>
</evidence>
<dbReference type="InterPro" id="IPR002156">
    <property type="entry name" value="RNaseH_domain"/>
</dbReference>
<dbReference type="AlphaFoldDB" id="A0A6G0HKD5"/>
<feature type="domain" description="Integrase catalytic" evidence="8">
    <location>
        <begin position="418"/>
        <end position="574"/>
    </location>
</feature>
<dbReference type="GO" id="GO:0003676">
    <property type="term" value="F:nucleic acid binding"/>
    <property type="evidence" value="ECO:0007669"/>
    <property type="project" value="InterPro"/>
</dbReference>
<protein>
    <submittedName>
        <fullName evidence="9">Retrovirus-related Pol polyprotein Reverse transcriptase</fullName>
    </submittedName>
</protein>
<proteinExistence type="predicted"/>
<dbReference type="Proteomes" id="UP000424527">
    <property type="component" value="Unassembled WGS sequence"/>
</dbReference>
<dbReference type="PROSITE" id="PS50994">
    <property type="entry name" value="INTEGRASE"/>
    <property type="match status" value="1"/>
</dbReference>
<dbReference type="PANTHER" id="PTHR41694:SF5">
    <property type="entry name" value="RIBONUCLEASE H"/>
    <property type="match status" value="1"/>
</dbReference>
<dbReference type="Gene3D" id="2.30.30.850">
    <property type="match status" value="1"/>
</dbReference>
<reference evidence="9 10" key="1">
    <citation type="submission" date="2019-07" db="EMBL/GenBank/DDBJ databases">
        <title>Chromosome genome assembly for large yellow croaker.</title>
        <authorList>
            <person name="Xiao S."/>
        </authorList>
    </citation>
    <scope>NUCLEOTIDE SEQUENCE [LARGE SCALE GENOMIC DNA]</scope>
    <source>
        <strain evidence="9">JMULYC20181020</strain>
        <tissue evidence="9">Muscle</tissue>
    </source>
</reference>
<feature type="domain" description="RNase H type-1" evidence="7">
    <location>
        <begin position="146"/>
        <end position="293"/>
    </location>
</feature>
<dbReference type="InterPro" id="IPR036397">
    <property type="entry name" value="RNaseH_sf"/>
</dbReference>
<keyword evidence="1" id="KW-0808">Transferase</keyword>
<evidence type="ECO:0000256" key="3">
    <source>
        <dbReference type="ARBA" id="ARBA00022722"/>
    </source>
</evidence>
<dbReference type="InterPro" id="IPR012337">
    <property type="entry name" value="RNaseH-like_sf"/>
</dbReference>
<keyword evidence="6 9" id="KW-0695">RNA-directed DNA polymerase</keyword>
<evidence type="ECO:0000259" key="7">
    <source>
        <dbReference type="PROSITE" id="PS50879"/>
    </source>
</evidence>
<dbReference type="InterPro" id="IPR043502">
    <property type="entry name" value="DNA/RNA_pol_sf"/>
</dbReference>
<dbReference type="InterPro" id="IPR040643">
    <property type="entry name" value="MLVIN_C"/>
</dbReference>
<sequence length="688" mass="76342">MVTSNSGFMSAALTQKHGDRHKPLAFYSKRLDPVASGQPSCVQLVMAAAEAVEQSAEVVLTHPLQIMTTCNIPLILLQTPLPFVTNTRLLGLIATLMSQQHISFSQHSKVSLPCLLATAADGKPHDCKARVEEETKPRVDIYTTPKPEQTHVFVDGSASKDNTGRNKVGYAITSSICTLESGALPPSFSAQTAELHAVTRACKLMAGKAVCIWTDSQYVFDSVHHYARVWAKRGMTSANGKPLTHSAKMMELLEAVKLPTSLSLCKCRAHQNDDSEVTKGNNLADLAAKAAALSKTTTDVNVLASQVTEIDDEILKDYQKQAPVNEQKTWHKKGATLVNDIYYVDNKPILPKALHQAACLVSHGKTHVSTGGMVTLVNRNYYTINFENSAKMFVSKCMICLKNNSQGQCRPKRGQFPHPPHPFHTIHMDFIELSDSKEGKYALVIIDVYSNWVEIYPTKRNDAITVATKLCNHYFPTYGIPRIIRSDNGTHFVNDVIAEAGETLGITLKNHCAYHPQSAGLVERTNGTIKTRLRKTMAETGRPWNDCVSLVKMWMRVTRGNKGLTPFEIVHGRSFPMPHFNSDLVKSDEEHTLADYMRKLLKTDDVQTQNQIPDTPMSSPNTKIRIGDWVLVKTIHRARWNSPRWDGPFQVLLTTPTAVKISERATWIHLSHCKLVTEAVKGSSSETV</sequence>
<keyword evidence="5" id="KW-0378">Hydrolase</keyword>
<dbReference type="GO" id="GO:0015074">
    <property type="term" value="P:DNA integration"/>
    <property type="evidence" value="ECO:0007669"/>
    <property type="project" value="InterPro"/>
</dbReference>
<evidence type="ECO:0000256" key="4">
    <source>
        <dbReference type="ARBA" id="ARBA00022759"/>
    </source>
</evidence>
<keyword evidence="10" id="KW-1185">Reference proteome</keyword>
<dbReference type="Gene3D" id="3.10.20.370">
    <property type="match status" value="1"/>
</dbReference>
<dbReference type="Pfam" id="PF00075">
    <property type="entry name" value="RNase_H"/>
    <property type="match status" value="1"/>
</dbReference>
<comment type="caution">
    <text evidence="9">The sequence shown here is derived from an EMBL/GenBank/DDBJ whole genome shotgun (WGS) entry which is preliminary data.</text>
</comment>
<dbReference type="Gene3D" id="3.30.420.10">
    <property type="entry name" value="Ribonuclease H-like superfamily/Ribonuclease H"/>
    <property type="match status" value="2"/>
</dbReference>
<dbReference type="GO" id="GO:0004523">
    <property type="term" value="F:RNA-DNA hybrid ribonuclease activity"/>
    <property type="evidence" value="ECO:0007669"/>
    <property type="project" value="InterPro"/>
</dbReference>
<organism evidence="9 10">
    <name type="scientific">Larimichthys crocea</name>
    <name type="common">Large yellow croaker</name>
    <name type="synonym">Pseudosciaena crocea</name>
    <dbReference type="NCBI Taxonomy" id="215358"/>
    <lineage>
        <taxon>Eukaryota</taxon>
        <taxon>Metazoa</taxon>
        <taxon>Chordata</taxon>
        <taxon>Craniata</taxon>
        <taxon>Vertebrata</taxon>
        <taxon>Euteleostomi</taxon>
        <taxon>Actinopterygii</taxon>
        <taxon>Neopterygii</taxon>
        <taxon>Teleostei</taxon>
        <taxon>Neoteleostei</taxon>
        <taxon>Acanthomorphata</taxon>
        <taxon>Eupercaria</taxon>
        <taxon>Sciaenidae</taxon>
        <taxon>Larimichthys</taxon>
    </lineage>
</organism>
<keyword evidence="2" id="KW-0548">Nucleotidyltransferase</keyword>
<dbReference type="SUPFAM" id="SSF56672">
    <property type="entry name" value="DNA/RNA polymerases"/>
    <property type="match status" value="1"/>
</dbReference>